<evidence type="ECO:0008006" key="9">
    <source>
        <dbReference type="Google" id="ProtNLM"/>
    </source>
</evidence>
<proteinExistence type="predicted"/>
<evidence type="ECO:0000259" key="6">
    <source>
        <dbReference type="PROSITE" id="PS51294"/>
    </source>
</evidence>
<evidence type="ECO:0000313" key="7">
    <source>
        <dbReference type="EMBL" id="KAE8353256.1"/>
    </source>
</evidence>
<dbReference type="InterPro" id="IPR009057">
    <property type="entry name" value="Homeodomain-like_sf"/>
</dbReference>
<dbReference type="Proteomes" id="UP000327118">
    <property type="component" value="Unassembled WGS sequence"/>
</dbReference>
<keyword evidence="3" id="KW-0539">Nucleus</keyword>
<dbReference type="PROSITE" id="PS50090">
    <property type="entry name" value="MYB_LIKE"/>
    <property type="match status" value="2"/>
</dbReference>
<feature type="compositionally biased region" description="Acidic residues" evidence="4">
    <location>
        <begin position="483"/>
        <end position="496"/>
    </location>
</feature>
<dbReference type="OrthoDB" id="39591at2759"/>
<sequence>MGNESKKTKVGQRDDLQQDTPYRSILPKKANTKMQSGDGTTPKRKRKSTEHVKPSLVPSSPQPNDASPPSKRTKLVNSPQETNGADRNIENVPITAIANSPSHTSVNSEPENDSATPSGKSKMQSTPKSNKKMASAPTENLGEEQGTPTLPARVFNGVSTEVRKGKRKQDGRGHTGFFSSDEVQAIERFKIEFCNSNGYSGPAFDAMVQHSERDRGNTFPCDPSIITKPEFWKTIYGILPTREKRSVYRFMRRHFQTSDVKPHQWTHEQDEELIQLVARYGLKFAQIAKEIGRSDDDVVQRWKNRLEHRTTMNRGPWSEEEIRGLQNALQVAWKNLKGKGHDVGRDIYEMDETLISWGHISNKIGNCRSRQQCADKWRKARKKVKQLRDTENPDAVLDPAQAAKKAGPKASSNTPSPPYPSKSAEYVGSDDDDDSENEGKITKSGKSSSAKKGFAPGQKSILPGDTKSPSESESSASDTESQSTDESDSDIADDADSLAPEQQNSGETPKQPDKKAQDTAKDLKSAAKSHETPKAVDSAQVTEDKSTTKTALQKRKRSTVTSSSSEAEDSDSSSSSDSPAPKRVMTNGPKTSRANQKSSNTKAPKVKEEKKESSSEDNLSETSSSDERSEGSEESDDSESEVTSSSDNDKTKSLKVLPTTVTGKQSPSSEEASEDESEGGSDSSESESDSHPVSKSSKSNKKVSQEMDVRKQGRSEERSTSSARSSISRDVKSEDSSQ</sequence>
<dbReference type="GO" id="GO:0005634">
    <property type="term" value="C:nucleus"/>
    <property type="evidence" value="ECO:0007669"/>
    <property type="project" value="UniProtKB-SubCell"/>
</dbReference>
<dbReference type="Pfam" id="PF13921">
    <property type="entry name" value="Myb_DNA-bind_6"/>
    <property type="match status" value="1"/>
</dbReference>
<keyword evidence="8" id="KW-1185">Reference proteome</keyword>
<dbReference type="Gene3D" id="1.10.10.60">
    <property type="entry name" value="Homeodomain-like"/>
    <property type="match status" value="2"/>
</dbReference>
<name>A0A5N6Z8R4_9EURO</name>
<feature type="domain" description="Myb-like" evidence="5">
    <location>
        <begin position="309"/>
        <end position="381"/>
    </location>
</feature>
<dbReference type="AlphaFoldDB" id="A0A5N6Z8R4"/>
<accession>A0A5N6Z8R4</accession>
<feature type="compositionally biased region" description="Polar residues" evidence="4">
    <location>
        <begin position="75"/>
        <end position="85"/>
    </location>
</feature>
<dbReference type="SMART" id="SM00717">
    <property type="entry name" value="SANT"/>
    <property type="match status" value="3"/>
</dbReference>
<feature type="domain" description="HTH myb-type" evidence="6">
    <location>
        <begin position="257"/>
        <end position="310"/>
    </location>
</feature>
<dbReference type="GO" id="GO:0000976">
    <property type="term" value="F:transcription cis-regulatory region binding"/>
    <property type="evidence" value="ECO:0007669"/>
    <property type="project" value="TreeGrafter"/>
</dbReference>
<dbReference type="SUPFAM" id="SSF46689">
    <property type="entry name" value="Homeodomain-like"/>
    <property type="match status" value="1"/>
</dbReference>
<dbReference type="InterPro" id="IPR017930">
    <property type="entry name" value="Myb_dom"/>
</dbReference>
<protein>
    <recommendedName>
        <fullName evidence="9">Myb-like DNA-binding domain protein</fullName>
    </recommendedName>
</protein>
<feature type="region of interest" description="Disordered" evidence="4">
    <location>
        <begin position="1"/>
        <end position="176"/>
    </location>
</feature>
<feature type="compositionally biased region" description="Low complexity" evidence="4">
    <location>
        <begin position="465"/>
        <end position="482"/>
    </location>
</feature>
<evidence type="ECO:0000313" key="8">
    <source>
        <dbReference type="Proteomes" id="UP000327118"/>
    </source>
</evidence>
<feature type="compositionally biased region" description="Polar residues" evidence="4">
    <location>
        <begin position="588"/>
        <end position="602"/>
    </location>
</feature>
<feature type="compositionally biased region" description="Basic and acidic residues" evidence="4">
    <location>
        <begin position="1"/>
        <end position="16"/>
    </location>
</feature>
<feature type="domain" description="Myb-like" evidence="5">
    <location>
        <begin position="257"/>
        <end position="306"/>
    </location>
</feature>
<dbReference type="PANTHER" id="PTHR46380:SF2">
    <property type="entry name" value="CYCLIN-D-BINDING MYB-LIKE TRANSCRIPTION FACTOR 1"/>
    <property type="match status" value="1"/>
</dbReference>
<evidence type="ECO:0000256" key="4">
    <source>
        <dbReference type="SAM" id="MobiDB-lite"/>
    </source>
</evidence>
<gene>
    <name evidence="7" type="ORF">BDV28DRAFT_133520</name>
</gene>
<evidence type="ECO:0000256" key="1">
    <source>
        <dbReference type="ARBA" id="ARBA00004123"/>
    </source>
</evidence>
<feature type="compositionally biased region" description="Low complexity" evidence="4">
    <location>
        <begin position="399"/>
        <end position="410"/>
    </location>
</feature>
<feature type="compositionally biased region" description="Acidic residues" evidence="4">
    <location>
        <begin position="671"/>
        <end position="687"/>
    </location>
</feature>
<feature type="region of interest" description="Disordered" evidence="4">
    <location>
        <begin position="384"/>
        <end position="738"/>
    </location>
</feature>
<dbReference type="PANTHER" id="PTHR46380">
    <property type="entry name" value="CYCLIN-D-BINDING MYB-LIKE TRANSCRIPTION FACTOR 1"/>
    <property type="match status" value="1"/>
</dbReference>
<feature type="compositionally biased region" description="Basic and acidic residues" evidence="4">
    <location>
        <begin position="703"/>
        <end position="719"/>
    </location>
</feature>
<evidence type="ECO:0000256" key="3">
    <source>
        <dbReference type="ARBA" id="ARBA00023242"/>
    </source>
</evidence>
<dbReference type="InterPro" id="IPR051651">
    <property type="entry name" value="DMTF1_DNA-bind_reg"/>
</dbReference>
<keyword evidence="2" id="KW-0238">DNA-binding</keyword>
<dbReference type="PROSITE" id="PS51294">
    <property type="entry name" value="HTH_MYB"/>
    <property type="match status" value="1"/>
</dbReference>
<feature type="compositionally biased region" description="Low complexity" evidence="4">
    <location>
        <begin position="444"/>
        <end position="453"/>
    </location>
</feature>
<evidence type="ECO:0000259" key="5">
    <source>
        <dbReference type="PROSITE" id="PS50090"/>
    </source>
</evidence>
<dbReference type="CDD" id="cd00167">
    <property type="entry name" value="SANT"/>
    <property type="match status" value="2"/>
</dbReference>
<feature type="compositionally biased region" description="Basic and acidic residues" evidence="4">
    <location>
        <begin position="605"/>
        <end position="614"/>
    </location>
</feature>
<organism evidence="7 8">
    <name type="scientific">Aspergillus coremiiformis</name>
    <dbReference type="NCBI Taxonomy" id="138285"/>
    <lineage>
        <taxon>Eukaryota</taxon>
        <taxon>Fungi</taxon>
        <taxon>Dikarya</taxon>
        <taxon>Ascomycota</taxon>
        <taxon>Pezizomycotina</taxon>
        <taxon>Eurotiomycetes</taxon>
        <taxon>Eurotiomycetidae</taxon>
        <taxon>Eurotiales</taxon>
        <taxon>Aspergillaceae</taxon>
        <taxon>Aspergillus</taxon>
        <taxon>Aspergillus subgen. Circumdati</taxon>
    </lineage>
</organism>
<feature type="compositionally biased region" description="Basic and acidic residues" evidence="4">
    <location>
        <begin position="727"/>
        <end position="738"/>
    </location>
</feature>
<evidence type="ECO:0000256" key="2">
    <source>
        <dbReference type="ARBA" id="ARBA00023125"/>
    </source>
</evidence>
<comment type="subcellular location">
    <subcellularLocation>
        <location evidence="1">Nucleus</location>
    </subcellularLocation>
</comment>
<feature type="compositionally biased region" description="Low complexity" evidence="4">
    <location>
        <begin position="572"/>
        <end position="581"/>
    </location>
</feature>
<feature type="compositionally biased region" description="Basic and acidic residues" evidence="4">
    <location>
        <begin position="510"/>
        <end position="534"/>
    </location>
</feature>
<dbReference type="EMBL" id="ML739103">
    <property type="protein sequence ID" value="KAE8353256.1"/>
    <property type="molecule type" value="Genomic_DNA"/>
</dbReference>
<feature type="compositionally biased region" description="Polar residues" evidence="4">
    <location>
        <begin position="57"/>
        <end position="67"/>
    </location>
</feature>
<feature type="compositionally biased region" description="Polar residues" evidence="4">
    <location>
        <begin position="97"/>
        <end position="128"/>
    </location>
</feature>
<dbReference type="InterPro" id="IPR001005">
    <property type="entry name" value="SANT/Myb"/>
</dbReference>
<dbReference type="GO" id="GO:0003700">
    <property type="term" value="F:DNA-binding transcription factor activity"/>
    <property type="evidence" value="ECO:0007669"/>
    <property type="project" value="TreeGrafter"/>
</dbReference>
<reference evidence="8" key="1">
    <citation type="submission" date="2019-04" db="EMBL/GenBank/DDBJ databases">
        <title>Friends and foes A comparative genomics studyof 23 Aspergillus species from section Flavi.</title>
        <authorList>
            <consortium name="DOE Joint Genome Institute"/>
            <person name="Kjaerbolling I."/>
            <person name="Vesth T."/>
            <person name="Frisvad J.C."/>
            <person name="Nybo J.L."/>
            <person name="Theobald S."/>
            <person name="Kildgaard S."/>
            <person name="Isbrandt T."/>
            <person name="Kuo A."/>
            <person name="Sato A."/>
            <person name="Lyhne E.K."/>
            <person name="Kogle M.E."/>
            <person name="Wiebenga A."/>
            <person name="Kun R.S."/>
            <person name="Lubbers R.J."/>
            <person name="Makela M.R."/>
            <person name="Barry K."/>
            <person name="Chovatia M."/>
            <person name="Clum A."/>
            <person name="Daum C."/>
            <person name="Haridas S."/>
            <person name="He G."/>
            <person name="LaButti K."/>
            <person name="Lipzen A."/>
            <person name="Mondo S."/>
            <person name="Riley R."/>
            <person name="Salamov A."/>
            <person name="Simmons B.A."/>
            <person name="Magnuson J.K."/>
            <person name="Henrissat B."/>
            <person name="Mortensen U.H."/>
            <person name="Larsen T.O."/>
            <person name="Devries R.P."/>
            <person name="Grigoriev I.V."/>
            <person name="Machida M."/>
            <person name="Baker S.E."/>
            <person name="Andersen M.R."/>
        </authorList>
    </citation>
    <scope>NUCLEOTIDE SEQUENCE [LARGE SCALE GENOMIC DNA]</scope>
    <source>
        <strain evidence="8">CBS 553.77</strain>
    </source>
</reference>